<dbReference type="InterPro" id="IPR000182">
    <property type="entry name" value="GNAT_dom"/>
</dbReference>
<reference evidence="2 3" key="4">
    <citation type="journal article" date="2020" name="Sci. Rep.">
        <title>beta-carboline chemical signals induce reveromycin production through a LuxR family regulator in Streptomyces sp. SN-593.</title>
        <authorList>
            <person name="Panthee S."/>
            <person name="Kito N."/>
            <person name="Hayashi T."/>
            <person name="Shimizu T."/>
            <person name="Ishikawa J."/>
            <person name="Hamamoto H."/>
            <person name="Osada H."/>
            <person name="Takahashi S."/>
        </authorList>
    </citation>
    <scope>NUCLEOTIDE SEQUENCE [LARGE SCALE GENOMIC DNA]</scope>
    <source>
        <strain evidence="2 3">SN-593</strain>
    </source>
</reference>
<sequence length="178" mass="19667">MRISIREPRAGDAEAHRAAVLRSAAHLSPWNPVEPDALPELLRRQGAGLRTYLIVDDDEAGQVGGAGGIVGTCNVANIVLGRFRNAALGYDSYLPYAGTGRMTPGLRLVVDRCFGARPQGLGLHRLEINIQPDNDRSLAMARRLGFRHEGFSPRMLFINDAWRDHERFALTAEEWRGP</sequence>
<dbReference type="KEGG" id="arev:RVR_7535"/>
<dbReference type="RefSeq" id="WP_202236457.1">
    <property type="nucleotide sequence ID" value="NZ_AP018365.1"/>
</dbReference>
<reference evidence="2 3" key="3">
    <citation type="journal article" date="2011" name="Nat. Chem. Biol.">
        <title>Reveromycin A biosynthesis uses RevG and RevJ for stereospecific spiroacetal formation.</title>
        <authorList>
            <person name="Takahashi S."/>
            <person name="Toyoda A."/>
            <person name="Sekiyama Y."/>
            <person name="Takagi H."/>
            <person name="Nogawa T."/>
            <person name="Uramoto M."/>
            <person name="Suzuki R."/>
            <person name="Koshino H."/>
            <person name="Kumano T."/>
            <person name="Panthee S."/>
            <person name="Dairi T."/>
            <person name="Ishikawa J."/>
            <person name="Ikeda H."/>
            <person name="Sakaki Y."/>
            <person name="Osada H."/>
        </authorList>
    </citation>
    <scope>NUCLEOTIDE SEQUENCE [LARGE SCALE GENOMIC DNA]</scope>
    <source>
        <strain evidence="2 3">SN-593</strain>
    </source>
</reference>
<evidence type="ECO:0000313" key="3">
    <source>
        <dbReference type="Proteomes" id="UP000595703"/>
    </source>
</evidence>
<feature type="domain" description="N-acetyltransferase" evidence="1">
    <location>
        <begin position="2"/>
        <end position="147"/>
    </location>
</feature>
<dbReference type="Proteomes" id="UP000595703">
    <property type="component" value="Chromosome"/>
</dbReference>
<dbReference type="GO" id="GO:0005737">
    <property type="term" value="C:cytoplasm"/>
    <property type="evidence" value="ECO:0007669"/>
    <property type="project" value="TreeGrafter"/>
</dbReference>
<keyword evidence="2" id="KW-0808">Transferase</keyword>
<dbReference type="EMBL" id="AP018365">
    <property type="protein sequence ID" value="BBB00462.1"/>
    <property type="molecule type" value="Genomic_DNA"/>
</dbReference>
<dbReference type="Gene3D" id="3.40.630.30">
    <property type="match status" value="1"/>
</dbReference>
<reference evidence="2 3" key="1">
    <citation type="journal article" date="2010" name="J. Bacteriol.">
        <title>Biochemical characterization of a novel indole prenyltransferase from Streptomyces sp. SN-593.</title>
        <authorList>
            <person name="Takahashi S."/>
            <person name="Takagi H."/>
            <person name="Toyoda A."/>
            <person name="Uramoto M."/>
            <person name="Nogawa T."/>
            <person name="Ueki M."/>
            <person name="Sakaki Y."/>
            <person name="Osada H."/>
        </authorList>
    </citation>
    <scope>NUCLEOTIDE SEQUENCE [LARGE SCALE GENOMIC DNA]</scope>
    <source>
        <strain evidence="2 3">SN-593</strain>
    </source>
</reference>
<accession>A0A7U3UXG4</accession>
<dbReference type="InterPro" id="IPR051908">
    <property type="entry name" value="Ribosomal_N-acetyltransferase"/>
</dbReference>
<name>A0A7U3UXG4_9ACTN</name>
<evidence type="ECO:0000313" key="2">
    <source>
        <dbReference type="EMBL" id="BBB00462.1"/>
    </source>
</evidence>
<dbReference type="AlphaFoldDB" id="A0A7U3UXG4"/>
<dbReference type="Pfam" id="PF13302">
    <property type="entry name" value="Acetyltransf_3"/>
    <property type="match status" value="1"/>
</dbReference>
<reference evidence="2 3" key="2">
    <citation type="journal article" date="2011" name="J. Antibiot.">
        <title>Furaquinocins I and J: novel polyketide isoprenoid hybrid compounds from Streptomyces reveromyceticus SN-593.</title>
        <authorList>
            <person name="Panthee S."/>
            <person name="Takahashi S."/>
            <person name="Takagi H."/>
            <person name="Nogawa T."/>
            <person name="Oowada E."/>
            <person name="Uramoto M."/>
            <person name="Osada H."/>
        </authorList>
    </citation>
    <scope>NUCLEOTIDE SEQUENCE [LARGE SCALE GENOMIC DNA]</scope>
    <source>
        <strain evidence="2 3">SN-593</strain>
    </source>
</reference>
<dbReference type="GO" id="GO:1990189">
    <property type="term" value="F:protein N-terminal-serine acetyltransferase activity"/>
    <property type="evidence" value="ECO:0007669"/>
    <property type="project" value="TreeGrafter"/>
</dbReference>
<proteinExistence type="predicted"/>
<organism evidence="2 3">
    <name type="scientific">Actinacidiphila reveromycinica</name>
    <dbReference type="NCBI Taxonomy" id="659352"/>
    <lineage>
        <taxon>Bacteria</taxon>
        <taxon>Bacillati</taxon>
        <taxon>Actinomycetota</taxon>
        <taxon>Actinomycetes</taxon>
        <taxon>Kitasatosporales</taxon>
        <taxon>Streptomycetaceae</taxon>
        <taxon>Actinacidiphila</taxon>
    </lineage>
</organism>
<dbReference type="InterPro" id="IPR016181">
    <property type="entry name" value="Acyl_CoA_acyltransferase"/>
</dbReference>
<keyword evidence="3" id="KW-1185">Reference proteome</keyword>
<evidence type="ECO:0000259" key="1">
    <source>
        <dbReference type="Pfam" id="PF13302"/>
    </source>
</evidence>
<dbReference type="GO" id="GO:0008999">
    <property type="term" value="F:protein-N-terminal-alanine acetyltransferase activity"/>
    <property type="evidence" value="ECO:0007669"/>
    <property type="project" value="TreeGrafter"/>
</dbReference>
<dbReference type="PANTHER" id="PTHR43441">
    <property type="entry name" value="RIBOSOMAL-PROTEIN-SERINE ACETYLTRANSFERASE"/>
    <property type="match status" value="1"/>
</dbReference>
<protein>
    <submittedName>
        <fullName evidence="2">Putative acetyltransferase</fullName>
    </submittedName>
</protein>
<dbReference type="SUPFAM" id="SSF55729">
    <property type="entry name" value="Acyl-CoA N-acyltransferases (Nat)"/>
    <property type="match status" value="1"/>
</dbReference>
<dbReference type="PANTHER" id="PTHR43441:SF3">
    <property type="entry name" value="ACETYLTRANSFERASE"/>
    <property type="match status" value="1"/>
</dbReference>
<gene>
    <name evidence="2" type="ORF">RVR_7535</name>
</gene>